<evidence type="ECO:0000313" key="2">
    <source>
        <dbReference type="Proteomes" id="UP001209878"/>
    </source>
</evidence>
<dbReference type="EMBL" id="JAODUO010000565">
    <property type="protein sequence ID" value="KAK2178024.1"/>
    <property type="molecule type" value="Genomic_DNA"/>
</dbReference>
<protein>
    <submittedName>
        <fullName evidence="1">Uncharacterized protein</fullName>
    </submittedName>
</protein>
<dbReference type="AlphaFoldDB" id="A0AAD9KUQ3"/>
<evidence type="ECO:0000313" key="1">
    <source>
        <dbReference type="EMBL" id="KAK2178024.1"/>
    </source>
</evidence>
<reference evidence="1" key="1">
    <citation type="journal article" date="2023" name="Mol. Biol. Evol.">
        <title>Third-Generation Sequencing Reveals the Adaptive Role of the Epigenome in Three Deep-Sea Polychaetes.</title>
        <authorList>
            <person name="Perez M."/>
            <person name="Aroh O."/>
            <person name="Sun Y."/>
            <person name="Lan Y."/>
            <person name="Juniper S.K."/>
            <person name="Young C.R."/>
            <person name="Angers B."/>
            <person name="Qian P.Y."/>
        </authorList>
    </citation>
    <scope>NUCLEOTIDE SEQUENCE</scope>
    <source>
        <strain evidence="1">R07B-5</strain>
    </source>
</reference>
<comment type="caution">
    <text evidence="1">The sequence shown here is derived from an EMBL/GenBank/DDBJ whole genome shotgun (WGS) entry which is preliminary data.</text>
</comment>
<accession>A0AAD9KUQ3</accession>
<dbReference type="Proteomes" id="UP001209878">
    <property type="component" value="Unassembled WGS sequence"/>
</dbReference>
<proteinExistence type="predicted"/>
<sequence length="129" mass="15121">MLSNITCPSTIRGVERQIFRAVICIRFTFRPAANIYSYFHVLFICRTPTASDDMCAICPTMQLNIFGHMVYFRGRPLRNQQHAPVKSRRQQTHHDRDGFVRVQFICHTADECSTERSDDRHHAKCERSF</sequence>
<organism evidence="1 2">
    <name type="scientific">Ridgeia piscesae</name>
    <name type="common">Tubeworm</name>
    <dbReference type="NCBI Taxonomy" id="27915"/>
    <lineage>
        <taxon>Eukaryota</taxon>
        <taxon>Metazoa</taxon>
        <taxon>Spiralia</taxon>
        <taxon>Lophotrochozoa</taxon>
        <taxon>Annelida</taxon>
        <taxon>Polychaeta</taxon>
        <taxon>Sedentaria</taxon>
        <taxon>Canalipalpata</taxon>
        <taxon>Sabellida</taxon>
        <taxon>Siboglinidae</taxon>
        <taxon>Ridgeia</taxon>
    </lineage>
</organism>
<name>A0AAD9KUQ3_RIDPI</name>
<keyword evidence="2" id="KW-1185">Reference proteome</keyword>
<gene>
    <name evidence="1" type="ORF">NP493_565g01007</name>
</gene>